<dbReference type="SMART" id="SM00036">
    <property type="entry name" value="CNH"/>
    <property type="match status" value="1"/>
</dbReference>
<dbReference type="Pfam" id="PF02145">
    <property type="entry name" value="Rap_GAP"/>
    <property type="match status" value="1"/>
</dbReference>
<evidence type="ECO:0000259" key="6">
    <source>
        <dbReference type="PROSITE" id="PS50219"/>
    </source>
</evidence>
<dbReference type="OrthoDB" id="2499658at2759"/>
<evidence type="ECO:0000256" key="1">
    <source>
        <dbReference type="ARBA" id="ARBA00022468"/>
    </source>
</evidence>
<evidence type="ECO:0000256" key="3">
    <source>
        <dbReference type="ARBA" id="ARBA00069072"/>
    </source>
</evidence>
<feature type="region of interest" description="Disordered" evidence="4">
    <location>
        <begin position="1"/>
        <end position="56"/>
    </location>
</feature>
<feature type="region of interest" description="Disordered" evidence="4">
    <location>
        <begin position="942"/>
        <end position="962"/>
    </location>
</feature>
<sequence>MATLRVPCASEGHTSLHRRRSLSPSTSFWRHSSSPTSSSVSDHARASATKQNSLTIPALSSRRTSITFCGMSLSVFGGGPSSPMATSPDYSACAWPHLFVPTSGSKDMEYRKMSNGSTNSPSSEISIRRGIFSRKHYGSIELLARKTNDGGEGSRFRVETGERRGRESSSYHSPSTPLLENPEYQTRWYFKYFLGKYHQNYVGLDTDRNPFVISVMLSDSNDHQIQQYRAILWRKTGTEKICLPYNPGKALTVRTILSCFSRMHKIEKGPKEISAPSVLKDLLVLEEQEGSVNFKFGVIYAKHDQTTDSEMFGNKTGSDAFNKFIAILGNRITLKGWDRYRGGLDVKSDTTGTESIYTVYQGHEICFHISTLLPHSDDNRQQVERKRHIGNDIVNIVFADCPPGEHPTFKPQMVRSQFTHIFLLVWYDEADEGYRVQVFSEENVPLFGPPLPVPALFQDLDEFREFLLVKCINGEKAAFNTPIFAQKRERTLDSLLRDVYTEHAQNESATKAMLSSSRRAFSDVLVESGRGNVKDEERKEEVARIGQALKLDTIMKGDAPTSQVNSGIKREHPWQPVCFFPDFSYEVVCGDSWDFDRLLLATDDGGAFLLSEGTLPVPVFEKSCVIKQLSIVEDHGILILRMDKGKECRVYIFYLKDFETEPTAFYTKSDCKDHKLEGTKGCNFFALNRPGGSHLRLAVAMTKKMIIMQWRHAAGVSLINQQEEVTSGFVALQELNLPETPLIVSLIDGFSPSSESRICVGYKASFDLINERTGDVVTLFQMESGKTNPVAILDLTEDDEKELLLCYHNSCHFQKLENIEQNTRAFDFQWCTVPDQIVCASPYVLAFSSEGFEIRLLVNGNLVHTTGTMPNLSLITSKTDIFFATTAPEYYHGSQTLVTAKDAPVSSSHKESTSGPPSPGLSTMSKKPVRIYRVSIASLTGTRESGGSRTLPSSPLLSRTSSGRALPAINVNESLVDREPATPSPTLLENVDLVKLRVDAVSSVSADSGFHNGPNSVSSNNSPPPSPF</sequence>
<dbReference type="GO" id="GO:0051056">
    <property type="term" value="P:regulation of small GTPase mediated signal transduction"/>
    <property type="evidence" value="ECO:0007669"/>
    <property type="project" value="InterPro"/>
</dbReference>
<reference evidence="7 8" key="1">
    <citation type="journal article" date="2016" name="Nat. Commun.">
        <title>Extremotolerant tardigrade genome and improved radiotolerance of human cultured cells by tardigrade-unique protein.</title>
        <authorList>
            <person name="Hashimoto T."/>
            <person name="Horikawa D.D."/>
            <person name="Saito Y."/>
            <person name="Kuwahara H."/>
            <person name="Kozuka-Hata H."/>
            <person name="Shin-I T."/>
            <person name="Minakuchi Y."/>
            <person name="Ohishi K."/>
            <person name="Motoyama A."/>
            <person name="Aizu T."/>
            <person name="Enomoto A."/>
            <person name="Kondo K."/>
            <person name="Tanaka S."/>
            <person name="Hara Y."/>
            <person name="Koshikawa S."/>
            <person name="Sagara H."/>
            <person name="Miura T."/>
            <person name="Yokobori S."/>
            <person name="Miyagawa K."/>
            <person name="Suzuki Y."/>
            <person name="Kubo T."/>
            <person name="Oyama M."/>
            <person name="Kohara Y."/>
            <person name="Fujiyama A."/>
            <person name="Arakawa K."/>
            <person name="Katayama T."/>
            <person name="Toyoda A."/>
            <person name="Kunieda T."/>
        </authorList>
    </citation>
    <scope>NUCLEOTIDE SEQUENCE [LARGE SCALE GENOMIC DNA]</scope>
    <source>
        <strain evidence="7 8">YOKOZUNA-1</strain>
    </source>
</reference>
<dbReference type="InterPro" id="IPR050989">
    <property type="entry name" value="Rap1_Ran_GAP"/>
</dbReference>
<dbReference type="InterPro" id="IPR000331">
    <property type="entry name" value="Rap/Ran_GAP_dom"/>
</dbReference>
<feature type="region of interest" description="Disordered" evidence="4">
    <location>
        <begin position="151"/>
        <end position="177"/>
    </location>
</feature>
<proteinExistence type="inferred from homology"/>
<gene>
    <name evidence="7" type="primary">RvY_08802</name>
    <name evidence="7" type="synonym">RvY_08802.1</name>
    <name evidence="7" type="ORF">RvY_08802-1</name>
</gene>
<feature type="compositionally biased region" description="Basic and acidic residues" evidence="4">
    <location>
        <begin position="151"/>
        <end position="169"/>
    </location>
</feature>
<protein>
    <recommendedName>
        <fullName evidence="3">GTPase-activating Rap/Ran-GAP domain-like protein 3</fullName>
    </recommendedName>
</protein>
<evidence type="ECO:0000259" key="5">
    <source>
        <dbReference type="PROSITE" id="PS50085"/>
    </source>
</evidence>
<feature type="domain" description="CNH" evidence="6">
    <location>
        <begin position="584"/>
        <end position="882"/>
    </location>
</feature>
<dbReference type="PROSITE" id="PS50085">
    <property type="entry name" value="RAPGAP"/>
    <property type="match status" value="1"/>
</dbReference>
<dbReference type="Pfam" id="PF21022">
    <property type="entry name" value="Rap-GAP_dimer"/>
    <property type="match status" value="1"/>
</dbReference>
<feature type="compositionally biased region" description="Low complexity" evidence="4">
    <location>
        <begin position="23"/>
        <end position="41"/>
    </location>
</feature>
<feature type="region of interest" description="Disordered" evidence="4">
    <location>
        <begin position="1005"/>
        <end position="1028"/>
    </location>
</feature>
<comment type="caution">
    <text evidence="7">The sequence shown here is derived from an EMBL/GenBank/DDBJ whole genome shotgun (WGS) entry which is preliminary data.</text>
</comment>
<name>A0A1D1V747_RAMVA</name>
<comment type="similarity">
    <text evidence="2">Belongs to the GARNL3 family.</text>
</comment>
<evidence type="ECO:0000313" key="7">
    <source>
        <dbReference type="EMBL" id="GAU97521.1"/>
    </source>
</evidence>
<dbReference type="EMBL" id="BDGG01000004">
    <property type="protein sequence ID" value="GAU97521.1"/>
    <property type="molecule type" value="Genomic_DNA"/>
</dbReference>
<dbReference type="STRING" id="947166.A0A1D1V747"/>
<dbReference type="Proteomes" id="UP000186922">
    <property type="component" value="Unassembled WGS sequence"/>
</dbReference>
<dbReference type="SUPFAM" id="SSF111347">
    <property type="entry name" value="Rap/Ran-GAP"/>
    <property type="match status" value="1"/>
</dbReference>
<feature type="compositionally biased region" description="Low complexity" evidence="4">
    <location>
        <begin position="1005"/>
        <end position="1021"/>
    </location>
</feature>
<keyword evidence="8" id="KW-1185">Reference proteome</keyword>
<evidence type="ECO:0000256" key="2">
    <source>
        <dbReference type="ARBA" id="ARBA00060925"/>
    </source>
</evidence>
<dbReference type="AlphaFoldDB" id="A0A1D1V747"/>
<dbReference type="PANTHER" id="PTHR15711">
    <property type="entry name" value="RAP GTPASE-ACTIVATING PROTEIN"/>
    <property type="match status" value="1"/>
</dbReference>
<organism evidence="7 8">
    <name type="scientific">Ramazzottius varieornatus</name>
    <name type="common">Water bear</name>
    <name type="synonym">Tardigrade</name>
    <dbReference type="NCBI Taxonomy" id="947166"/>
    <lineage>
        <taxon>Eukaryota</taxon>
        <taxon>Metazoa</taxon>
        <taxon>Ecdysozoa</taxon>
        <taxon>Tardigrada</taxon>
        <taxon>Eutardigrada</taxon>
        <taxon>Parachela</taxon>
        <taxon>Hypsibioidea</taxon>
        <taxon>Ramazzottiidae</taxon>
        <taxon>Ramazzottius</taxon>
    </lineage>
</organism>
<dbReference type="FunFam" id="3.40.50.11210:FF:000006">
    <property type="entry name" value="GTPase-activating Rap/Ran-GAP domain-like protein 3 isoform X1"/>
    <property type="match status" value="1"/>
</dbReference>
<accession>A0A1D1V747</accession>
<dbReference type="InterPro" id="IPR001180">
    <property type="entry name" value="CNH_dom"/>
</dbReference>
<evidence type="ECO:0000256" key="4">
    <source>
        <dbReference type="SAM" id="MobiDB-lite"/>
    </source>
</evidence>
<dbReference type="GO" id="GO:0005096">
    <property type="term" value="F:GTPase activator activity"/>
    <property type="evidence" value="ECO:0007669"/>
    <property type="project" value="UniProtKB-KW"/>
</dbReference>
<dbReference type="Pfam" id="PF00780">
    <property type="entry name" value="CNH"/>
    <property type="match status" value="1"/>
</dbReference>
<dbReference type="Gene3D" id="3.40.50.11210">
    <property type="entry name" value="Rap/Ran-GAP"/>
    <property type="match status" value="1"/>
</dbReference>
<feature type="domain" description="Rap-GAP" evidence="5">
    <location>
        <begin position="282"/>
        <end position="499"/>
    </location>
</feature>
<feature type="region of interest" description="Disordered" evidence="4">
    <location>
        <begin position="902"/>
        <end position="925"/>
    </location>
</feature>
<dbReference type="InterPro" id="IPR035974">
    <property type="entry name" value="Rap/Ran-GAP_sf"/>
</dbReference>
<dbReference type="PROSITE" id="PS50219">
    <property type="entry name" value="CNH"/>
    <property type="match status" value="1"/>
</dbReference>
<dbReference type="PANTHER" id="PTHR15711:SF62">
    <property type="entry name" value="GTPASE-ACTIVATING RAP_RAN-GAP DOMAIN-LIKE PROTEIN 3"/>
    <property type="match status" value="1"/>
</dbReference>
<keyword evidence="1" id="KW-0343">GTPase activation</keyword>
<feature type="compositionally biased region" description="Low complexity" evidence="4">
    <location>
        <begin position="945"/>
        <end position="962"/>
    </location>
</feature>
<evidence type="ECO:0000313" key="8">
    <source>
        <dbReference type="Proteomes" id="UP000186922"/>
    </source>
</evidence>